<dbReference type="GO" id="GO:0046982">
    <property type="term" value="F:protein heterodimerization activity"/>
    <property type="evidence" value="ECO:0007669"/>
    <property type="project" value="InterPro"/>
</dbReference>
<protein>
    <recommendedName>
        <fullName evidence="6">Multifunctional methyltransferase subunit trm112</fullName>
    </recommendedName>
    <alternativeName>
        <fullName evidence="7">eRF1 methyltransferase subunit trm112</fullName>
    </alternativeName>
</protein>
<dbReference type="SUPFAM" id="SSF158997">
    <property type="entry name" value="Trm112p-like"/>
    <property type="match status" value="1"/>
</dbReference>
<keyword evidence="9" id="KW-1185">Reference proteome</keyword>
<dbReference type="OrthoDB" id="2187549at2759"/>
<dbReference type="EMBL" id="CP049011">
    <property type="protein sequence ID" value="QID87815.1"/>
    <property type="molecule type" value="Genomic_DNA"/>
</dbReference>
<dbReference type="GO" id="GO:0030488">
    <property type="term" value="P:tRNA methylation"/>
    <property type="evidence" value="ECO:0007669"/>
    <property type="project" value="TreeGrafter"/>
</dbReference>
<dbReference type="InterPro" id="IPR039127">
    <property type="entry name" value="Trm112"/>
</dbReference>
<evidence type="ECO:0000313" key="8">
    <source>
        <dbReference type="EMBL" id="QID87815.1"/>
    </source>
</evidence>
<accession>A0A6C1EFF9</accession>
<gene>
    <name evidence="8" type="ORF">GRS66_010503</name>
</gene>
<comment type="similarity">
    <text evidence="3">Belongs to the TRM112 family.</text>
</comment>
<dbReference type="PANTHER" id="PTHR12773:SF0">
    <property type="entry name" value="MULTIFUNCTIONAL METHYLTRANSFERASE SUBUNIT TRM112-LIKE PROTEIN"/>
    <property type="match status" value="1"/>
</dbReference>
<proteinExistence type="inferred from homology"/>
<comment type="subcellular location">
    <subcellularLocation>
        <location evidence="2">Cytoplasm</location>
    </subcellularLocation>
    <subcellularLocation>
        <location evidence="1">Nucleus</location>
    </subcellularLocation>
</comment>
<dbReference type="GO" id="GO:0005634">
    <property type="term" value="C:nucleus"/>
    <property type="evidence" value="ECO:0007669"/>
    <property type="project" value="UniProtKB-SubCell"/>
</dbReference>
<evidence type="ECO:0000256" key="5">
    <source>
        <dbReference type="ARBA" id="ARBA00023242"/>
    </source>
</evidence>
<evidence type="ECO:0000256" key="7">
    <source>
        <dbReference type="ARBA" id="ARBA00083044"/>
    </source>
</evidence>
<dbReference type="Proteomes" id="UP000501346">
    <property type="component" value="Chromosome SeXIV"/>
</dbReference>
<keyword evidence="5" id="KW-0539">Nucleus</keyword>
<dbReference type="PANTHER" id="PTHR12773">
    <property type="entry name" value="UPF0315 PROTEIN-RELATED"/>
    <property type="match status" value="1"/>
</dbReference>
<organism evidence="8 9">
    <name type="scientific">Saccharomyces pastorianus</name>
    <name type="common">Lager yeast</name>
    <name type="synonym">Saccharomyces cerevisiae x Saccharomyces eubayanus</name>
    <dbReference type="NCBI Taxonomy" id="27292"/>
    <lineage>
        <taxon>Eukaryota</taxon>
        <taxon>Fungi</taxon>
        <taxon>Dikarya</taxon>
        <taxon>Ascomycota</taxon>
        <taxon>Saccharomycotina</taxon>
        <taxon>Saccharomycetes</taxon>
        <taxon>Saccharomycetales</taxon>
        <taxon>Saccharomycetaceae</taxon>
        <taxon>Saccharomyces</taxon>
    </lineage>
</organism>
<dbReference type="AlphaFoldDB" id="A0A6C1EFF9"/>
<name>A0A6C1EFF9_SACPS</name>
<evidence type="ECO:0000256" key="1">
    <source>
        <dbReference type="ARBA" id="ARBA00004123"/>
    </source>
</evidence>
<evidence type="ECO:0000313" key="9">
    <source>
        <dbReference type="Proteomes" id="UP000501346"/>
    </source>
</evidence>
<reference evidence="8 9" key="1">
    <citation type="journal article" date="2019" name="BMC Genomics">
        <title>Chromosome level assembly and comparative genome analysis confirm lager-brewing yeasts originated from a single hybridization.</title>
        <authorList>
            <person name="Salazar A.N."/>
            <person name="Gorter de Vries A.R."/>
            <person name="van den Broek M."/>
            <person name="Brouwers N."/>
            <person name="de la Torre Cortes P."/>
            <person name="Kuijpers N.G.A."/>
            <person name="Daran J.G."/>
            <person name="Abeel T."/>
        </authorList>
    </citation>
    <scope>NUCLEOTIDE SEQUENCE [LARGE SCALE GENOMIC DNA]</scope>
    <source>
        <strain evidence="8 9">CBS 1483</strain>
    </source>
</reference>
<dbReference type="Pfam" id="PF03966">
    <property type="entry name" value="Trm112p"/>
    <property type="match status" value="1"/>
</dbReference>
<evidence type="ECO:0000256" key="2">
    <source>
        <dbReference type="ARBA" id="ARBA00004496"/>
    </source>
</evidence>
<evidence type="ECO:0000256" key="3">
    <source>
        <dbReference type="ARBA" id="ARBA00007980"/>
    </source>
</evidence>
<dbReference type="GO" id="GO:0005737">
    <property type="term" value="C:cytoplasm"/>
    <property type="evidence" value="ECO:0007669"/>
    <property type="project" value="UniProtKB-SubCell"/>
</dbReference>
<dbReference type="GO" id="GO:0070476">
    <property type="term" value="P:rRNA (guanine-N7)-methylation"/>
    <property type="evidence" value="ECO:0007669"/>
    <property type="project" value="TreeGrafter"/>
</dbReference>
<evidence type="ECO:0000256" key="6">
    <source>
        <dbReference type="ARBA" id="ARBA00069342"/>
    </source>
</evidence>
<keyword evidence="4" id="KW-0963">Cytoplasm</keyword>
<sequence length="135" mass="15026">MKFLTTNFLKCPVKACDTSNDNFPLQFDGGKCQLVQDESIEFNPEFMLNIIDRVDWAALLKVAGELGSVTLPSKKPTFPCSVPELTEVGMAVLNDLHVMLLQTSITEGEMKCRNCGHIYYIKNGIPNLLLPPHLV</sequence>
<evidence type="ECO:0000256" key="4">
    <source>
        <dbReference type="ARBA" id="ARBA00022490"/>
    </source>
</evidence>
<dbReference type="InterPro" id="IPR005651">
    <property type="entry name" value="Trm112-like"/>
</dbReference>
<dbReference type="Gene3D" id="2.20.25.10">
    <property type="match status" value="1"/>
</dbReference>
<dbReference type="FunFam" id="2.20.25.10:FF:000021">
    <property type="entry name" value="Multifunctional methyltransferase subunit trm112"/>
    <property type="match status" value="1"/>
</dbReference>